<dbReference type="AlphaFoldDB" id="A0A8B6M7X1"/>
<sequence length="457" mass="48807">MFAASGIVPRGLSEVTHMTAPATTTDAPTLTPAGLKTSERGSRASMVQKVVSKGGIEAWLVEDYAVPLVAVEFAFKGGASQDPAGKPGAANLLAGLIDEGAGPYDAEAFHRALDEDAIELSFSADRDILSGRLQTLSRNSSQAFSLLRLAVNEARLEAEPFERVLSQIAAGLKSEANEPDYVAGRTFREKAFPGHPYGLPVRGDLSALPTLTRGDLVELRGKIFARDTLKIAVVGAIDAATLAGHLDDVFGPLPQASHIAPVADALLSGEGDRFVVDIDVPQSTIRFGRQGLARMDPDFIASMVVNHVLGGGVFSARLFREVREKRGLAYSVYSQLITYDHGSMLYGGTSTKNERAAESMTVIAGEIASLSEQGPTEEELEKAKKYLIGSYALRFDTSTKIASQLLHLQTDGFGVDYLDERNRLIAAVTMEDAKRAAKRLFGDAKLLVAVAGRPEGM</sequence>
<feature type="domain" description="Peptidase M16 C-terminal" evidence="1">
    <location>
        <begin position="211"/>
        <end position="386"/>
    </location>
</feature>
<dbReference type="GO" id="GO:0046872">
    <property type="term" value="F:metal ion binding"/>
    <property type="evidence" value="ECO:0007669"/>
    <property type="project" value="InterPro"/>
</dbReference>
<evidence type="ECO:0000313" key="3">
    <source>
        <dbReference type="Proteomes" id="UP000485880"/>
    </source>
</evidence>
<gene>
    <name evidence="2" type="ORF">MPC4_230045</name>
</gene>
<comment type="caution">
    <text evidence="2">The sequence shown here is derived from an EMBL/GenBank/DDBJ whole genome shotgun (WGS) entry which is preliminary data.</text>
</comment>
<dbReference type="Pfam" id="PF05193">
    <property type="entry name" value="Peptidase_M16_C"/>
    <property type="match status" value="1"/>
</dbReference>
<dbReference type="SUPFAM" id="SSF63411">
    <property type="entry name" value="LuxS/MPP-like metallohydrolase"/>
    <property type="match status" value="2"/>
</dbReference>
<dbReference type="InterPro" id="IPR050361">
    <property type="entry name" value="MPP/UQCRC_Complex"/>
</dbReference>
<dbReference type="PANTHER" id="PTHR11851:SF224">
    <property type="entry name" value="PROCESSING PROTEASE"/>
    <property type="match status" value="1"/>
</dbReference>
<evidence type="ECO:0000313" key="2">
    <source>
        <dbReference type="EMBL" id="VTZ50390.1"/>
    </source>
</evidence>
<dbReference type="GO" id="GO:0008233">
    <property type="term" value="F:peptidase activity"/>
    <property type="evidence" value="ECO:0007669"/>
    <property type="project" value="UniProtKB-KW"/>
</dbReference>
<dbReference type="PANTHER" id="PTHR11851">
    <property type="entry name" value="METALLOPROTEASE"/>
    <property type="match status" value="1"/>
</dbReference>
<name>A0A8B6M7X1_METTU</name>
<dbReference type="GO" id="GO:0006508">
    <property type="term" value="P:proteolysis"/>
    <property type="evidence" value="ECO:0007669"/>
    <property type="project" value="UniProtKB-KW"/>
</dbReference>
<dbReference type="Proteomes" id="UP000485880">
    <property type="component" value="Unassembled WGS sequence"/>
</dbReference>
<keyword evidence="3" id="KW-1185">Reference proteome</keyword>
<keyword evidence="2" id="KW-0645">Protease</keyword>
<reference evidence="2 3" key="1">
    <citation type="submission" date="2019-05" db="EMBL/GenBank/DDBJ databases">
        <authorList>
            <person name="Farhan Ul Haque M."/>
        </authorList>
    </citation>
    <scope>NUCLEOTIDE SEQUENCE [LARGE SCALE GENOMIC DNA]</scope>
    <source>
        <strain evidence="2">2</strain>
    </source>
</reference>
<keyword evidence="2" id="KW-0378">Hydrolase</keyword>
<evidence type="ECO:0000259" key="1">
    <source>
        <dbReference type="Pfam" id="PF05193"/>
    </source>
</evidence>
<organism evidence="2 3">
    <name type="scientific">Methylocella tundrae</name>
    <dbReference type="NCBI Taxonomy" id="227605"/>
    <lineage>
        <taxon>Bacteria</taxon>
        <taxon>Pseudomonadati</taxon>
        <taxon>Pseudomonadota</taxon>
        <taxon>Alphaproteobacteria</taxon>
        <taxon>Hyphomicrobiales</taxon>
        <taxon>Beijerinckiaceae</taxon>
        <taxon>Methylocella</taxon>
    </lineage>
</organism>
<proteinExistence type="predicted"/>
<dbReference type="Gene3D" id="3.30.830.10">
    <property type="entry name" value="Metalloenzyme, LuxS/M16 peptidase-like"/>
    <property type="match status" value="2"/>
</dbReference>
<dbReference type="InterPro" id="IPR011249">
    <property type="entry name" value="Metalloenz_LuxS/M16"/>
</dbReference>
<dbReference type="EMBL" id="CABFMQ020000080">
    <property type="protein sequence ID" value="VTZ50390.1"/>
    <property type="molecule type" value="Genomic_DNA"/>
</dbReference>
<protein>
    <submittedName>
        <fullName evidence="2">Uncharacterized zinc protease-like protein y4wB</fullName>
    </submittedName>
</protein>
<dbReference type="InterPro" id="IPR007863">
    <property type="entry name" value="Peptidase_M16_C"/>
</dbReference>
<accession>A0A8B6M7X1</accession>